<proteinExistence type="predicted"/>
<dbReference type="PANTHER" id="PTHR30383">
    <property type="entry name" value="THIOESTERASE 1/PROTEASE 1/LYSOPHOSPHOLIPASE L1"/>
    <property type="match status" value="1"/>
</dbReference>
<dbReference type="Pfam" id="PF08795">
    <property type="entry name" value="DUF1796"/>
    <property type="match status" value="1"/>
</dbReference>
<evidence type="ECO:0000313" key="2">
    <source>
        <dbReference type="EMBL" id="MFB2836688.1"/>
    </source>
</evidence>
<dbReference type="InterPro" id="IPR036514">
    <property type="entry name" value="SGNH_hydro_sf"/>
</dbReference>
<dbReference type="InterPro" id="IPR002044">
    <property type="entry name" value="CBM20"/>
</dbReference>
<dbReference type="Pfam" id="PF00686">
    <property type="entry name" value="CBM_20"/>
    <property type="match status" value="1"/>
</dbReference>
<dbReference type="SUPFAM" id="SSF49452">
    <property type="entry name" value="Starch-binding domain-like"/>
    <property type="match status" value="1"/>
</dbReference>
<dbReference type="Gene3D" id="3.40.50.1110">
    <property type="entry name" value="SGNH hydrolase"/>
    <property type="match status" value="1"/>
</dbReference>
<dbReference type="RefSeq" id="WP_413279061.1">
    <property type="nucleotide sequence ID" value="NZ_JBHFNT010000169.1"/>
</dbReference>
<reference evidence="2 3" key="1">
    <citation type="submission" date="2024-09" db="EMBL/GenBank/DDBJ databases">
        <title>Floridaenema gen nov. (Aerosakkonemataceae, Aerosakkonematales ord. nov., Cyanobacteria) from benthic tropical and subtropical fresh waters, with the description of four new species.</title>
        <authorList>
            <person name="Moretto J.A."/>
            <person name="Berthold D.E."/>
            <person name="Lefler F.W."/>
            <person name="Huang I.-S."/>
            <person name="Laughinghouse H. IV."/>
        </authorList>
    </citation>
    <scope>NUCLEOTIDE SEQUENCE [LARGE SCALE GENOMIC DNA]</scope>
    <source>
        <strain evidence="2 3">BLCC-F167</strain>
    </source>
</reference>
<accession>A0ABV4WPW4</accession>
<dbReference type="CDD" id="cd05467">
    <property type="entry name" value="CBM20"/>
    <property type="match status" value="1"/>
</dbReference>
<name>A0ABV4WPW4_9CYAN</name>
<dbReference type="CDD" id="cd00229">
    <property type="entry name" value="SGNH_hydrolase"/>
    <property type="match status" value="1"/>
</dbReference>
<feature type="domain" description="CBM20" evidence="1">
    <location>
        <begin position="1"/>
        <end position="110"/>
    </location>
</feature>
<dbReference type="PROSITE" id="PS51166">
    <property type="entry name" value="CBM20"/>
    <property type="match status" value="1"/>
</dbReference>
<dbReference type="SUPFAM" id="SSF52266">
    <property type="entry name" value="SGNH hydrolase"/>
    <property type="match status" value="1"/>
</dbReference>
<dbReference type="EMBL" id="JBHFNT010000169">
    <property type="protein sequence ID" value="MFB2836688.1"/>
    <property type="molecule type" value="Genomic_DNA"/>
</dbReference>
<gene>
    <name evidence="2" type="ORF">ACE1CA_19330</name>
</gene>
<organism evidence="2 3">
    <name type="scientific">Floridaenema evergladense BLCC-F167</name>
    <dbReference type="NCBI Taxonomy" id="3153639"/>
    <lineage>
        <taxon>Bacteria</taxon>
        <taxon>Bacillati</taxon>
        <taxon>Cyanobacteriota</taxon>
        <taxon>Cyanophyceae</taxon>
        <taxon>Oscillatoriophycideae</taxon>
        <taxon>Aerosakkonematales</taxon>
        <taxon>Aerosakkonemataceae</taxon>
        <taxon>Floridanema</taxon>
        <taxon>Floridanema evergladense</taxon>
    </lineage>
</organism>
<sequence length="756" mass="86724">MYRFQVKAHTQTGDFIGIVGSTPELGMWDINKCVLLQTNGESYPLWWTEIQIDDFPLSLESLNSQKIKYKYVRINADGSVQWEALGVNRWIPIESDLPATTIIVEDGWFGHIQPFPYGYFQEPIAQKPLKKGNEGLKILVIGSSVALGCNSWLLRGWAWHLEKALNEKYGHILVNVSELGAGVSRTIDRFPLVVAPEQTDIVIIALSLGNEGLAHCPPHQRKAVQRHFERGLQQLIKMTKELGAMPILGGLYPNGDYHSEHSWLLRDTHHRMLSWGVPVLNWLDAVDDGEGRWKQGISSDVAHPNRLGHRLMFDEIDLQLFDIDKNKLIQAKQLSTQKQEVPIYRDNWGFHVFACPEEKSLRIINTSKNTYTIATYWEELQAAIQSKAGLIPGIYISKKAEKGILPYFWVREDGAIETLVNIPPSADIEYSAAFNFFTPKATEILYYDGLLGLWKESDTTLRVINESDHEYNIHPMWKEIRSVLKAMPEGVYEDLIEPELPFRTMLIGKDGLESRVKVPAKSSVIFAYKCKLSDISRVAILPLGDRCAARMLLYKMEYDGPAFPFDLTRSTNLGDVADMIETGFSDMWNPYFLHYNHDERRIYHGKWSGLSFAHEVEETDDPLNDMSPVYERMRVRYSARSERFWYTLKKCDEALFIRTGITDRGYVIDLLHKLKAKCEGKPFRVLLISPQSSDQFAGLPHVLHYNLEFNPDKMYDDLGYWMYCTDVMRGILESLGISSKNLFWCPPNPPKDWAKE</sequence>
<dbReference type="Gene3D" id="2.60.40.10">
    <property type="entry name" value="Immunoglobulins"/>
    <property type="match status" value="1"/>
</dbReference>
<protein>
    <submittedName>
        <fullName evidence="2">DUF1796 family putative cysteine peptidase</fullName>
    </submittedName>
</protein>
<dbReference type="Pfam" id="PF13472">
    <property type="entry name" value="Lipase_GDSL_2"/>
    <property type="match status" value="1"/>
</dbReference>
<dbReference type="Proteomes" id="UP001576780">
    <property type="component" value="Unassembled WGS sequence"/>
</dbReference>
<dbReference type="InterPro" id="IPR051532">
    <property type="entry name" value="Ester_Hydrolysis_Enzymes"/>
</dbReference>
<evidence type="ECO:0000313" key="3">
    <source>
        <dbReference type="Proteomes" id="UP001576780"/>
    </source>
</evidence>
<dbReference type="InterPro" id="IPR013784">
    <property type="entry name" value="Carb-bd-like_fold"/>
</dbReference>
<dbReference type="InterPro" id="IPR013830">
    <property type="entry name" value="SGNH_hydro"/>
</dbReference>
<dbReference type="PANTHER" id="PTHR30383:SF5">
    <property type="entry name" value="SGNH HYDROLASE-TYPE ESTERASE DOMAIN-CONTAINING PROTEIN"/>
    <property type="match status" value="1"/>
</dbReference>
<comment type="caution">
    <text evidence="2">The sequence shown here is derived from an EMBL/GenBank/DDBJ whole genome shotgun (WGS) entry which is preliminary data.</text>
</comment>
<keyword evidence="3" id="KW-1185">Reference proteome</keyword>
<evidence type="ECO:0000259" key="1">
    <source>
        <dbReference type="PROSITE" id="PS51166"/>
    </source>
</evidence>
<dbReference type="InterPro" id="IPR013783">
    <property type="entry name" value="Ig-like_fold"/>
</dbReference>
<dbReference type="SMART" id="SM01065">
    <property type="entry name" value="CBM_2"/>
    <property type="match status" value="1"/>
</dbReference>
<dbReference type="InterPro" id="IPR014903">
    <property type="entry name" value="DUF1796"/>
</dbReference>